<proteinExistence type="inferred from homology"/>
<evidence type="ECO:0000313" key="7">
    <source>
        <dbReference type="EMBL" id="KAK0610507.1"/>
    </source>
</evidence>
<reference evidence="7" key="1">
    <citation type="submission" date="2023-06" db="EMBL/GenBank/DDBJ databases">
        <title>Genome-scale phylogeny and comparative genomics of the fungal order Sordariales.</title>
        <authorList>
            <consortium name="Lawrence Berkeley National Laboratory"/>
            <person name="Hensen N."/>
            <person name="Bonometti L."/>
            <person name="Westerberg I."/>
            <person name="Brannstrom I.O."/>
            <person name="Guillou S."/>
            <person name="Cros-Aarteil S."/>
            <person name="Calhoun S."/>
            <person name="Haridas S."/>
            <person name="Kuo A."/>
            <person name="Mondo S."/>
            <person name="Pangilinan J."/>
            <person name="Riley R."/>
            <person name="LaButti K."/>
            <person name="Andreopoulos B."/>
            <person name="Lipzen A."/>
            <person name="Chen C."/>
            <person name="Yanf M."/>
            <person name="Daum C."/>
            <person name="Ng V."/>
            <person name="Clum A."/>
            <person name="Steindorff A."/>
            <person name="Ohm R."/>
            <person name="Martin F."/>
            <person name="Silar P."/>
            <person name="Natvig D."/>
            <person name="Lalanne C."/>
            <person name="Gautier V."/>
            <person name="Ament-velasquez S.L."/>
            <person name="Kruys A."/>
            <person name="Hutchinson M.I."/>
            <person name="Powell A.J."/>
            <person name="Barry K."/>
            <person name="Miller A.N."/>
            <person name="Grigoriev I.V."/>
            <person name="Debuchy R."/>
            <person name="Gladieux P."/>
            <person name="Thoren M.H."/>
            <person name="Johannesson H."/>
        </authorList>
    </citation>
    <scope>NUCLEOTIDE SEQUENCE</scope>
    <source>
        <strain evidence="7">SMH3391-2</strain>
    </source>
</reference>
<name>A0AA39TGV4_9PEZI</name>
<feature type="region of interest" description="Disordered" evidence="6">
    <location>
        <begin position="304"/>
        <end position="339"/>
    </location>
</feature>
<evidence type="ECO:0000256" key="4">
    <source>
        <dbReference type="ARBA" id="ARBA00021397"/>
    </source>
</evidence>
<organism evidence="7 8">
    <name type="scientific">Bombardia bombarda</name>
    <dbReference type="NCBI Taxonomy" id="252184"/>
    <lineage>
        <taxon>Eukaryota</taxon>
        <taxon>Fungi</taxon>
        <taxon>Dikarya</taxon>
        <taxon>Ascomycota</taxon>
        <taxon>Pezizomycotina</taxon>
        <taxon>Sordariomycetes</taxon>
        <taxon>Sordariomycetidae</taxon>
        <taxon>Sordariales</taxon>
        <taxon>Lasiosphaeriaceae</taxon>
        <taxon>Bombardia</taxon>
    </lineage>
</organism>
<comment type="function">
    <text evidence="1">Required for peroxisome inheritance.</text>
</comment>
<evidence type="ECO:0000256" key="2">
    <source>
        <dbReference type="ARBA" id="ARBA00004421"/>
    </source>
</evidence>
<dbReference type="GO" id="GO:0005780">
    <property type="term" value="C:extrinsic component of intraperoxisomal membrane"/>
    <property type="evidence" value="ECO:0007669"/>
    <property type="project" value="InterPro"/>
</dbReference>
<keyword evidence="5" id="KW-0472">Membrane</keyword>
<dbReference type="Pfam" id="PF12634">
    <property type="entry name" value="Inp1"/>
    <property type="match status" value="1"/>
</dbReference>
<evidence type="ECO:0000256" key="3">
    <source>
        <dbReference type="ARBA" id="ARBA00010707"/>
    </source>
</evidence>
<evidence type="ECO:0000256" key="1">
    <source>
        <dbReference type="ARBA" id="ARBA00003594"/>
    </source>
</evidence>
<feature type="compositionally biased region" description="Polar residues" evidence="6">
    <location>
        <begin position="330"/>
        <end position="339"/>
    </location>
</feature>
<feature type="region of interest" description="Disordered" evidence="6">
    <location>
        <begin position="190"/>
        <end position="214"/>
    </location>
</feature>
<comment type="subcellular location">
    <subcellularLocation>
        <location evidence="2">Peroxisome membrane</location>
        <topology evidence="2">Peripheral membrane protein</topology>
    </subcellularLocation>
</comment>
<gene>
    <name evidence="7" type="ORF">B0T17DRAFT_620980</name>
</gene>
<feature type="compositionally biased region" description="Polar residues" evidence="6">
    <location>
        <begin position="307"/>
        <end position="321"/>
    </location>
</feature>
<evidence type="ECO:0000256" key="5">
    <source>
        <dbReference type="ARBA" id="ARBA00023136"/>
    </source>
</evidence>
<dbReference type="Proteomes" id="UP001174934">
    <property type="component" value="Unassembled WGS sequence"/>
</dbReference>
<comment type="similarity">
    <text evidence="3">Belongs to the INP1 family.</text>
</comment>
<feature type="region of interest" description="Disordered" evidence="6">
    <location>
        <begin position="440"/>
        <end position="530"/>
    </location>
</feature>
<dbReference type="EMBL" id="JAULSR010000010">
    <property type="protein sequence ID" value="KAK0610507.1"/>
    <property type="molecule type" value="Genomic_DNA"/>
</dbReference>
<dbReference type="InterPro" id="IPR024758">
    <property type="entry name" value="Inp1"/>
</dbReference>
<evidence type="ECO:0000313" key="8">
    <source>
        <dbReference type="Proteomes" id="UP001174934"/>
    </source>
</evidence>
<protein>
    <recommendedName>
        <fullName evidence="4">Inheritance of peroxisomes protein 1</fullName>
    </recommendedName>
</protein>
<dbReference type="AlphaFoldDB" id="A0AA39TGV4"/>
<dbReference type="GO" id="GO:0045033">
    <property type="term" value="P:peroxisome inheritance"/>
    <property type="evidence" value="ECO:0007669"/>
    <property type="project" value="InterPro"/>
</dbReference>
<evidence type="ECO:0000256" key="6">
    <source>
        <dbReference type="SAM" id="MobiDB-lite"/>
    </source>
</evidence>
<feature type="region of interest" description="Disordered" evidence="6">
    <location>
        <begin position="266"/>
        <end position="290"/>
    </location>
</feature>
<accession>A0AA39TGV4</accession>
<sequence length="530" mass="57787">MEFSKPLGAAFGSPRRVFTAPTYSAHAPQPASSSRPGDGLVDTLYDHPSVKIVSFMAGHRSMSLSSRTSSSPAITDEPGSLPWSSQMERTIAVGPFRIYRAPGSVAFLSCGSALQPILPKSQVWCVDEASSKFVLQIRRPQYWRIELPVDSPEDVQLVELLREVFGRVLQFEKTECPFKRTFTVELPQQPQTPIRKRPWTPARRTSLPPTPVTPGNMVLPARVWKEELAPVADCPEIVSNSERGSSDAAKTSVSVVRRQSVSIKSSNIRATVTPEPHPVEGDSPRLGPTDVPLLPIPTKSGGFLASRSVTAPPQLTLVTSPPSKPRKEGSANSNTTPSPLQVVRHIPLAVIHKTYEIFMSPPSHLINLMLKVAARITAGEWRGFVFGTGEGGEQIPVQWDWSDDEDANHHNHPHMASSHKTEMTMWSRMRAAEDDFSLPAGRKMAGTFPESDDEDSGTVSPTSVRKRSSRRGSPEESNNATTATTTAVDDDQGGKLIASYDGAVDDDDDCPCVGTGDVYESEWSQSWGVD</sequence>
<keyword evidence="8" id="KW-1185">Reference proteome</keyword>
<comment type="caution">
    <text evidence="7">The sequence shown here is derived from an EMBL/GenBank/DDBJ whole genome shotgun (WGS) entry which is preliminary data.</text>
</comment>